<dbReference type="OrthoDB" id="6267373at2"/>
<evidence type="ECO:0000259" key="1">
    <source>
        <dbReference type="Pfam" id="PF07238"/>
    </source>
</evidence>
<comment type="caution">
    <text evidence="3">The sequence shown here is derived from an EMBL/GenBank/DDBJ whole genome shotgun (WGS) entry which is preliminary data.</text>
</comment>
<dbReference type="Proteomes" id="UP000321525">
    <property type="component" value="Unassembled WGS sequence"/>
</dbReference>
<sequence length="108" mass="12592">MNESELNQSSDDERRRSFRLDMEKELVDIRWVNDQQKTVQRKITCLDFSRGGLKLDCDHVIPLQTKVTVVFKVATPNSQNLYGTVIRCLEQSNGYFELALRLENEKAK</sequence>
<organism evidence="3 5">
    <name type="scientific">Colwellia hornerae</name>
    <dbReference type="NCBI Taxonomy" id="89402"/>
    <lineage>
        <taxon>Bacteria</taxon>
        <taxon>Pseudomonadati</taxon>
        <taxon>Pseudomonadota</taxon>
        <taxon>Gammaproteobacteria</taxon>
        <taxon>Alteromonadales</taxon>
        <taxon>Colwelliaceae</taxon>
        <taxon>Colwellia</taxon>
    </lineage>
</organism>
<reference evidence="3 5" key="1">
    <citation type="submission" date="2019-07" db="EMBL/GenBank/DDBJ databases">
        <title>Genomes of sea-ice associated Colwellia species.</title>
        <authorList>
            <person name="Bowman J.P."/>
        </authorList>
    </citation>
    <scope>NUCLEOTIDE SEQUENCE [LARGE SCALE GENOMIC DNA]</scope>
    <source>
        <strain evidence="2 4">ACAM 607</strain>
        <strain evidence="3 5">IC036</strain>
    </source>
</reference>
<dbReference type="EMBL" id="VOLQ01000017">
    <property type="protein sequence ID" value="TWX66619.1"/>
    <property type="molecule type" value="Genomic_DNA"/>
</dbReference>
<accession>A0A5C6QCQ0</accession>
<dbReference type="SUPFAM" id="SSF141371">
    <property type="entry name" value="PilZ domain-like"/>
    <property type="match status" value="1"/>
</dbReference>
<dbReference type="GO" id="GO:0035438">
    <property type="term" value="F:cyclic-di-GMP binding"/>
    <property type="evidence" value="ECO:0007669"/>
    <property type="project" value="InterPro"/>
</dbReference>
<dbReference type="AlphaFoldDB" id="A0A5C6QCQ0"/>
<evidence type="ECO:0000313" key="5">
    <source>
        <dbReference type="Proteomes" id="UP000321917"/>
    </source>
</evidence>
<dbReference type="RefSeq" id="WP_146796641.1">
    <property type="nucleotide sequence ID" value="NZ_VOLP01000002.1"/>
</dbReference>
<dbReference type="Pfam" id="PF07238">
    <property type="entry name" value="PilZ"/>
    <property type="match status" value="1"/>
</dbReference>
<evidence type="ECO:0000313" key="3">
    <source>
        <dbReference type="EMBL" id="TWX66619.1"/>
    </source>
</evidence>
<dbReference type="Proteomes" id="UP000321917">
    <property type="component" value="Unassembled WGS sequence"/>
</dbReference>
<dbReference type="InterPro" id="IPR009875">
    <property type="entry name" value="PilZ_domain"/>
</dbReference>
<evidence type="ECO:0000313" key="2">
    <source>
        <dbReference type="EMBL" id="TWX58743.1"/>
    </source>
</evidence>
<feature type="domain" description="PilZ" evidence="1">
    <location>
        <begin position="13"/>
        <end position="102"/>
    </location>
</feature>
<proteinExistence type="predicted"/>
<dbReference type="EMBL" id="VOLR01000014">
    <property type="protein sequence ID" value="TWX58743.1"/>
    <property type="molecule type" value="Genomic_DNA"/>
</dbReference>
<evidence type="ECO:0000313" key="4">
    <source>
        <dbReference type="Proteomes" id="UP000321525"/>
    </source>
</evidence>
<name>A0A5C6QCQ0_9GAMM</name>
<gene>
    <name evidence="2" type="ORF">ESZ26_11495</name>
    <name evidence="3" type="ORF">ESZ27_10325</name>
</gene>
<keyword evidence="4" id="KW-1185">Reference proteome</keyword>
<protein>
    <submittedName>
        <fullName evidence="3">PilZ domain-containing protein</fullName>
    </submittedName>
</protein>